<dbReference type="GO" id="GO:0042910">
    <property type="term" value="F:xenobiotic transmembrane transporter activity"/>
    <property type="evidence" value="ECO:0007669"/>
    <property type="project" value="InterPro"/>
</dbReference>
<sequence length="490" mass="51216">MSQPARPIPAPLTPPAAPAAPPPARPGKGSRYDRSIVEGPLQQAVWKIAWPTMLTNIIGGLQGIVDHVLVGHLVGFTANAAIGVAWQIFLVVIAFISSLFTGMSVLVARFAGAGDEESVDRTVYQGFLTAIGISLFVMAPVGWFASPVLLDFVNAAPRVKAEALPFLRIMFLCSSGMLVFFMLGGALRSAGDARTPMVIGIVATVLNLVLNVILIRGLGPIPAFGTAGSAMGTVIAMGLVGIYALAKLWGGGWVVKFPRHHGFGPDWTIIRSLFRFGLPAGVQGIAMNVGGVLMLSFIGSLAQSAAAQAAFAVSYSQLFSLITWTSVGLMGAAAAVAGQNLGAHQPERAEAAVHVAARFGLAGAALIGLAFLLIPRQLLAVFGMNEPDVVEIGTQLLRVLSLSGLFITVALTYTGGLQGTGDTKSPLYISIVSQIAVPLGICFVVRETGTLQPLHVWVAILVGHATRCALSVWRFNQGKWRGIQVGVAGQ</sequence>
<evidence type="ECO:0000256" key="11">
    <source>
        <dbReference type="SAM" id="Phobius"/>
    </source>
</evidence>
<dbReference type="PANTHER" id="PTHR43298:SF2">
    <property type="entry name" value="FMN_FAD EXPORTER YEEO-RELATED"/>
    <property type="match status" value="1"/>
</dbReference>
<feature type="transmembrane region" description="Helical" evidence="11">
    <location>
        <begin position="318"/>
        <end position="343"/>
    </location>
</feature>
<dbReference type="CDD" id="cd13137">
    <property type="entry name" value="MATE_NorM_like"/>
    <property type="match status" value="1"/>
</dbReference>
<evidence type="ECO:0000256" key="6">
    <source>
        <dbReference type="ARBA" id="ARBA00022989"/>
    </source>
</evidence>
<evidence type="ECO:0000256" key="5">
    <source>
        <dbReference type="ARBA" id="ARBA00022692"/>
    </source>
</evidence>
<evidence type="ECO:0000256" key="4">
    <source>
        <dbReference type="ARBA" id="ARBA00022475"/>
    </source>
</evidence>
<dbReference type="Proteomes" id="UP001161325">
    <property type="component" value="Unassembled WGS sequence"/>
</dbReference>
<keyword evidence="3" id="KW-0050">Antiport</keyword>
<evidence type="ECO:0000256" key="10">
    <source>
        <dbReference type="SAM" id="MobiDB-lite"/>
    </source>
</evidence>
<dbReference type="GO" id="GO:0006811">
    <property type="term" value="P:monoatomic ion transport"/>
    <property type="evidence" value="ECO:0007669"/>
    <property type="project" value="UniProtKB-KW"/>
</dbReference>
<evidence type="ECO:0000256" key="9">
    <source>
        <dbReference type="ARBA" id="ARBA00031636"/>
    </source>
</evidence>
<evidence type="ECO:0000313" key="13">
    <source>
        <dbReference type="Proteomes" id="UP001161325"/>
    </source>
</evidence>
<comment type="caution">
    <text evidence="12">The sequence shown here is derived from an EMBL/GenBank/DDBJ whole genome shotgun (WGS) entry which is preliminary data.</text>
</comment>
<feature type="transmembrane region" description="Helical" evidence="11">
    <location>
        <begin position="84"/>
        <end position="111"/>
    </location>
</feature>
<dbReference type="InterPro" id="IPR048279">
    <property type="entry name" value="MdtK-like"/>
</dbReference>
<protein>
    <recommendedName>
        <fullName evidence="9">Multidrug-efflux transporter</fullName>
    </recommendedName>
</protein>
<evidence type="ECO:0000256" key="2">
    <source>
        <dbReference type="ARBA" id="ARBA00022448"/>
    </source>
</evidence>
<feature type="transmembrane region" description="Helical" evidence="11">
    <location>
        <begin position="198"/>
        <end position="218"/>
    </location>
</feature>
<keyword evidence="6 11" id="KW-1133">Transmembrane helix</keyword>
<keyword evidence="7" id="KW-0406">Ion transport</keyword>
<evidence type="ECO:0000313" key="12">
    <source>
        <dbReference type="EMBL" id="GLC28544.1"/>
    </source>
</evidence>
<gene>
    <name evidence="12" type="ORF">rosag_50570</name>
</gene>
<accession>A0AA37VGH4</accession>
<feature type="transmembrane region" description="Helical" evidence="11">
    <location>
        <begin position="165"/>
        <end position="186"/>
    </location>
</feature>
<keyword evidence="13" id="KW-1185">Reference proteome</keyword>
<dbReference type="GO" id="GO:0005886">
    <property type="term" value="C:plasma membrane"/>
    <property type="evidence" value="ECO:0007669"/>
    <property type="project" value="UniProtKB-SubCell"/>
</dbReference>
<evidence type="ECO:0000256" key="7">
    <source>
        <dbReference type="ARBA" id="ARBA00023065"/>
    </source>
</evidence>
<dbReference type="AlphaFoldDB" id="A0AA37VGH4"/>
<dbReference type="GO" id="GO:0015297">
    <property type="term" value="F:antiporter activity"/>
    <property type="evidence" value="ECO:0007669"/>
    <property type="project" value="UniProtKB-KW"/>
</dbReference>
<keyword evidence="2" id="KW-0813">Transport</keyword>
<feature type="transmembrane region" description="Helical" evidence="11">
    <location>
        <begin position="427"/>
        <end position="448"/>
    </location>
</feature>
<dbReference type="NCBIfam" id="TIGR00797">
    <property type="entry name" value="matE"/>
    <property type="match status" value="1"/>
</dbReference>
<dbReference type="Pfam" id="PF01554">
    <property type="entry name" value="MatE"/>
    <property type="match status" value="2"/>
</dbReference>
<dbReference type="InterPro" id="IPR050222">
    <property type="entry name" value="MATE_MdtK"/>
</dbReference>
<evidence type="ECO:0000256" key="1">
    <source>
        <dbReference type="ARBA" id="ARBA00004651"/>
    </source>
</evidence>
<dbReference type="EMBL" id="BRXS01000012">
    <property type="protein sequence ID" value="GLC28544.1"/>
    <property type="molecule type" value="Genomic_DNA"/>
</dbReference>
<keyword evidence="4" id="KW-1003">Cell membrane</keyword>
<feature type="transmembrane region" description="Helical" evidence="11">
    <location>
        <begin position="355"/>
        <end position="375"/>
    </location>
</feature>
<comment type="subcellular location">
    <subcellularLocation>
        <location evidence="1">Cell membrane</location>
        <topology evidence="1">Multi-pass membrane protein</topology>
    </subcellularLocation>
</comment>
<dbReference type="InterPro" id="IPR002528">
    <property type="entry name" value="MATE_fam"/>
</dbReference>
<dbReference type="PIRSF" id="PIRSF006603">
    <property type="entry name" value="DinF"/>
    <property type="match status" value="1"/>
</dbReference>
<feature type="transmembrane region" description="Helical" evidence="11">
    <location>
        <begin position="123"/>
        <end position="145"/>
    </location>
</feature>
<feature type="transmembrane region" description="Helical" evidence="11">
    <location>
        <begin position="276"/>
        <end position="298"/>
    </location>
</feature>
<reference evidence="12" key="1">
    <citation type="submission" date="2022-08" db="EMBL/GenBank/DDBJ databases">
        <title>Draft genome sequencing of Roseisolibacter agri AW1220.</title>
        <authorList>
            <person name="Tobiishi Y."/>
            <person name="Tonouchi A."/>
        </authorList>
    </citation>
    <scope>NUCLEOTIDE SEQUENCE</scope>
    <source>
        <strain evidence="12">AW1220</strain>
    </source>
</reference>
<feature type="transmembrane region" description="Helical" evidence="11">
    <location>
        <begin position="395"/>
        <end position="415"/>
    </location>
</feature>
<dbReference type="PANTHER" id="PTHR43298">
    <property type="entry name" value="MULTIDRUG RESISTANCE PROTEIN NORM-RELATED"/>
    <property type="match status" value="1"/>
</dbReference>
<evidence type="ECO:0000256" key="8">
    <source>
        <dbReference type="ARBA" id="ARBA00023136"/>
    </source>
</evidence>
<keyword evidence="8 11" id="KW-0472">Membrane</keyword>
<feature type="region of interest" description="Disordered" evidence="10">
    <location>
        <begin position="1"/>
        <end position="32"/>
    </location>
</feature>
<proteinExistence type="predicted"/>
<organism evidence="12 13">
    <name type="scientific">Roseisolibacter agri</name>
    <dbReference type="NCBI Taxonomy" id="2014610"/>
    <lineage>
        <taxon>Bacteria</taxon>
        <taxon>Pseudomonadati</taxon>
        <taxon>Gemmatimonadota</taxon>
        <taxon>Gemmatimonadia</taxon>
        <taxon>Gemmatimonadales</taxon>
        <taxon>Gemmatimonadaceae</taxon>
        <taxon>Roseisolibacter</taxon>
    </lineage>
</organism>
<keyword evidence="5 11" id="KW-0812">Transmembrane</keyword>
<feature type="transmembrane region" description="Helical" evidence="11">
    <location>
        <begin position="230"/>
        <end position="255"/>
    </location>
</feature>
<feature type="compositionally biased region" description="Pro residues" evidence="10">
    <location>
        <begin position="1"/>
        <end position="25"/>
    </location>
</feature>
<name>A0AA37VGH4_9BACT</name>
<evidence type="ECO:0000256" key="3">
    <source>
        <dbReference type="ARBA" id="ARBA00022449"/>
    </source>
</evidence>
<dbReference type="RefSeq" id="WP_284352940.1">
    <property type="nucleotide sequence ID" value="NZ_BRXS01000012.1"/>
</dbReference>